<feature type="transmembrane region" description="Helical" evidence="2">
    <location>
        <begin position="261"/>
        <end position="280"/>
    </location>
</feature>
<keyword evidence="2" id="KW-0472">Membrane</keyword>
<evidence type="ECO:0000256" key="2">
    <source>
        <dbReference type="SAM" id="Phobius"/>
    </source>
</evidence>
<feature type="compositionally biased region" description="Low complexity" evidence="1">
    <location>
        <begin position="566"/>
        <end position="586"/>
    </location>
</feature>
<keyword evidence="2" id="KW-1133">Transmembrane helix</keyword>
<reference evidence="3 4" key="1">
    <citation type="submission" date="2020-03" db="EMBL/GenBank/DDBJ databases">
        <title>Sequencing the genomes of 1000 actinobacteria strains.</title>
        <authorList>
            <person name="Klenk H.-P."/>
        </authorList>
    </citation>
    <scope>NUCLEOTIDE SEQUENCE [LARGE SCALE GENOMIC DNA]</scope>
    <source>
        <strain evidence="3 4">DSM 45490</strain>
    </source>
</reference>
<feature type="region of interest" description="Disordered" evidence="1">
    <location>
        <begin position="564"/>
        <end position="586"/>
    </location>
</feature>
<dbReference type="RefSeq" id="WP_167208203.1">
    <property type="nucleotide sequence ID" value="NZ_JAASRO010000001.1"/>
</dbReference>
<feature type="transmembrane region" description="Helical" evidence="2">
    <location>
        <begin position="234"/>
        <end position="255"/>
    </location>
</feature>
<evidence type="ECO:0000313" key="3">
    <source>
        <dbReference type="EMBL" id="NIK57835.1"/>
    </source>
</evidence>
<organism evidence="3 4">
    <name type="scientific">Kribbella shirazensis</name>
    <dbReference type="NCBI Taxonomy" id="1105143"/>
    <lineage>
        <taxon>Bacteria</taxon>
        <taxon>Bacillati</taxon>
        <taxon>Actinomycetota</taxon>
        <taxon>Actinomycetes</taxon>
        <taxon>Propionibacteriales</taxon>
        <taxon>Kribbellaceae</taxon>
        <taxon>Kribbella</taxon>
    </lineage>
</organism>
<name>A0A7X5VAV3_9ACTN</name>
<sequence length="880" mass="93274">MTAQWLGWGRQRLVGWLMVSSESERLLAEPGAHAADLGVVRAEGNGVYRVGGGAERFRLVRRVEALDPGVTFEYAVAGGNVPVVELTLSERLPVDEVAPVLARALAESAAVIRGRRTAAARGTAVGVRGDSGLDGDRVFGPGSAPEVDVVQRPVDVGLRAELRQRGRSERTGGPVRRAAVRREIRRLALRMGVADGQANAPLLRTLLSDEEREVLERAKDGRRPLEDRVDSSGYLARAVGGSGVSSVMIGAAAAAFTGNPLVGVGIAVPTIVNAAVGAYAERRLDQQKMAGRKPAYAADTRQREYDYPGLRGLLDGPERVRPAVVELPRATAWRNYLRRYAMPTLATAAVAGTLTVFGVPAMSTALVIASSALAKSLAERLIDTKKLEFRLRRMDATERLRLADPRLYVNQVATEFADLRARLDRVVADLQPAGNPVALPPASSDVPGTPPLTVGLAAQLIENVSGTARRAFLGGRPATDVDPTAVARSVGPQLEGLLGSAGPGLVGALTGALGDKYFLNRDELARDASKRWSRSHQETAQATALASIVEPQLRALRELVDHLETSTGGADSSAGAPAGVAGRLPTVAGPPVGPRPVARAPKSAYVVQAAAGPIGGVSSAVALDLVFDLPDLVIVLTTAGAAGSLLATPVSRYLFRQRELQVHEGLEEDKAVRAVNQSELLEQRAVTRYLMTQLSMRAETIVERIAPPGPNDPPPQTPDVGAVGPAVGTVGRRGERQAVGGVTAQVRYGVPLVVRQLAAEPSGKPLLAERLLAVERLVQAADAVDHHAQHGTPESRAFVQDEFDTTRAEADRLWREAGVPDGLVMPALSKDTAQRTTEDERLRRMVAQLVTTAGAGETHAEAQRPAVARGRRPDEVSRER</sequence>
<dbReference type="EMBL" id="JAASRO010000001">
    <property type="protein sequence ID" value="NIK57835.1"/>
    <property type="molecule type" value="Genomic_DNA"/>
</dbReference>
<gene>
    <name evidence="3" type="ORF">BJY22_003552</name>
</gene>
<dbReference type="Proteomes" id="UP000555407">
    <property type="component" value="Unassembled WGS sequence"/>
</dbReference>
<keyword evidence="2" id="KW-0812">Transmembrane</keyword>
<proteinExistence type="predicted"/>
<evidence type="ECO:0000256" key="1">
    <source>
        <dbReference type="SAM" id="MobiDB-lite"/>
    </source>
</evidence>
<feature type="region of interest" description="Disordered" evidence="1">
    <location>
        <begin position="849"/>
        <end position="880"/>
    </location>
</feature>
<keyword evidence="4" id="KW-1185">Reference proteome</keyword>
<dbReference type="AlphaFoldDB" id="A0A7X5VAV3"/>
<feature type="transmembrane region" description="Helical" evidence="2">
    <location>
        <begin position="340"/>
        <end position="359"/>
    </location>
</feature>
<protein>
    <submittedName>
        <fullName evidence="3">Uncharacterized protein</fullName>
    </submittedName>
</protein>
<comment type="caution">
    <text evidence="3">The sequence shown here is derived from an EMBL/GenBank/DDBJ whole genome shotgun (WGS) entry which is preliminary data.</text>
</comment>
<feature type="compositionally biased region" description="Basic and acidic residues" evidence="1">
    <location>
        <begin position="871"/>
        <end position="880"/>
    </location>
</feature>
<accession>A0A7X5VAV3</accession>
<evidence type="ECO:0000313" key="4">
    <source>
        <dbReference type="Proteomes" id="UP000555407"/>
    </source>
</evidence>